<dbReference type="PANTHER" id="PTHR11707:SF28">
    <property type="entry name" value="60 KDA LYSOPHOSPHOLIPASE"/>
    <property type="match status" value="1"/>
</dbReference>
<dbReference type="InterPro" id="IPR004550">
    <property type="entry name" value="AsnASE_II"/>
</dbReference>
<dbReference type="GO" id="GO:0004067">
    <property type="term" value="F:asparaginase activity"/>
    <property type="evidence" value="ECO:0007669"/>
    <property type="project" value="UniProtKB-EC"/>
</dbReference>
<dbReference type="InterPro" id="IPR036152">
    <property type="entry name" value="Asp/glu_Ase-like_sf"/>
</dbReference>
<dbReference type="InterPro" id="IPR027473">
    <property type="entry name" value="L-asparaginase_C"/>
</dbReference>
<keyword evidence="2 5" id="KW-0378">Hydrolase</keyword>
<dbReference type="SFLD" id="SFLDS00057">
    <property type="entry name" value="Glutaminase/Asparaginase"/>
    <property type="match status" value="1"/>
</dbReference>
<reference evidence="5 6" key="1">
    <citation type="submission" date="2021-03" db="EMBL/GenBank/DDBJ databases">
        <title>Sequencing the genomes of 1000 actinobacteria strains.</title>
        <authorList>
            <person name="Klenk H.-P."/>
        </authorList>
    </citation>
    <scope>NUCLEOTIDE SEQUENCE [LARGE SCALE GENOMIC DNA]</scope>
    <source>
        <strain evidence="5 6">DSM 45516</strain>
    </source>
</reference>
<evidence type="ECO:0000256" key="1">
    <source>
        <dbReference type="ARBA" id="ARBA00010518"/>
    </source>
</evidence>
<evidence type="ECO:0000256" key="2">
    <source>
        <dbReference type="ARBA" id="ARBA00022801"/>
    </source>
</evidence>
<dbReference type="Gene3D" id="3.40.50.40">
    <property type="match status" value="1"/>
</dbReference>
<evidence type="ECO:0000259" key="4">
    <source>
        <dbReference type="Pfam" id="PF17763"/>
    </source>
</evidence>
<dbReference type="InterPro" id="IPR027474">
    <property type="entry name" value="L-asparaginase_N"/>
</dbReference>
<dbReference type="PIRSF" id="PIRSF500176">
    <property type="entry name" value="L_ASNase"/>
    <property type="match status" value="1"/>
</dbReference>
<accession>A0ABS4QNX3</accession>
<keyword evidence="6" id="KW-1185">Reference proteome</keyword>
<dbReference type="Pfam" id="PF00710">
    <property type="entry name" value="Asparaginase"/>
    <property type="match status" value="1"/>
</dbReference>
<dbReference type="InterPro" id="IPR006034">
    <property type="entry name" value="Asparaginase/glutaminase-like"/>
</dbReference>
<dbReference type="PANTHER" id="PTHR11707">
    <property type="entry name" value="L-ASPARAGINASE"/>
    <property type="match status" value="1"/>
</dbReference>
<comment type="similarity">
    <text evidence="1">Belongs to the asparaginase 1 family.</text>
</comment>
<evidence type="ECO:0000259" key="3">
    <source>
        <dbReference type="Pfam" id="PF00710"/>
    </source>
</evidence>
<dbReference type="PIRSF" id="PIRSF001220">
    <property type="entry name" value="L-ASNase_gatD"/>
    <property type="match status" value="1"/>
</dbReference>
<dbReference type="Gene3D" id="3.40.50.1170">
    <property type="entry name" value="L-asparaginase, N-terminal domain"/>
    <property type="match status" value="1"/>
</dbReference>
<proteinExistence type="inferred from homology"/>
<comment type="caution">
    <text evidence="5">The sequence shown here is derived from an EMBL/GenBank/DDBJ whole genome shotgun (WGS) entry which is preliminary data.</text>
</comment>
<evidence type="ECO:0000313" key="6">
    <source>
        <dbReference type="Proteomes" id="UP001519325"/>
    </source>
</evidence>
<dbReference type="EMBL" id="JAGGMR010000001">
    <property type="protein sequence ID" value="MBP2193258.1"/>
    <property type="molecule type" value="Genomic_DNA"/>
</dbReference>
<feature type="domain" description="Asparaginase/glutaminase C-terminal" evidence="4">
    <location>
        <begin position="207"/>
        <end position="311"/>
    </location>
</feature>
<protein>
    <submittedName>
        <fullName evidence="5">L-asparaginase</fullName>
        <ecNumber evidence="5">3.5.1.1</ecNumber>
    </submittedName>
</protein>
<dbReference type="EC" id="3.5.1.1" evidence="5"/>
<dbReference type="RefSeq" id="WP_209896542.1">
    <property type="nucleotide sequence ID" value="NZ_JAGGMR010000001.1"/>
</dbReference>
<evidence type="ECO:0000313" key="5">
    <source>
        <dbReference type="EMBL" id="MBP2193258.1"/>
    </source>
</evidence>
<dbReference type="InterPro" id="IPR037152">
    <property type="entry name" value="L-asparaginase_N_sf"/>
</dbReference>
<organism evidence="5 6">
    <name type="scientific">Nocardia goodfellowii</name>
    <dbReference type="NCBI Taxonomy" id="882446"/>
    <lineage>
        <taxon>Bacteria</taxon>
        <taxon>Bacillati</taxon>
        <taxon>Actinomycetota</taxon>
        <taxon>Actinomycetes</taxon>
        <taxon>Mycobacteriales</taxon>
        <taxon>Nocardiaceae</taxon>
        <taxon>Nocardia</taxon>
    </lineage>
</organism>
<dbReference type="PRINTS" id="PR00139">
    <property type="entry name" value="ASNGLNASE"/>
</dbReference>
<dbReference type="SMART" id="SM00870">
    <property type="entry name" value="Asparaginase"/>
    <property type="match status" value="1"/>
</dbReference>
<dbReference type="Pfam" id="PF17763">
    <property type="entry name" value="Asparaginase_C"/>
    <property type="match status" value="1"/>
</dbReference>
<dbReference type="PROSITE" id="PS51732">
    <property type="entry name" value="ASN_GLN_ASE_3"/>
    <property type="match status" value="1"/>
</dbReference>
<dbReference type="CDD" id="cd08964">
    <property type="entry name" value="L-asparaginase_II"/>
    <property type="match status" value="1"/>
</dbReference>
<dbReference type="SUPFAM" id="SSF53774">
    <property type="entry name" value="Glutaminase/Asparaginase"/>
    <property type="match status" value="1"/>
</dbReference>
<dbReference type="InterPro" id="IPR040919">
    <property type="entry name" value="Asparaginase_C"/>
</dbReference>
<dbReference type="Proteomes" id="UP001519325">
    <property type="component" value="Unassembled WGS sequence"/>
</dbReference>
<sequence>MPRVLLIATGDTIAYRLRSTRPAVASGAQLLAAAGIGATVADVSVEDVMAEPSWDTSPATMLTLARRVHTAVLDDGFDAVVVTHGIDTLEETAFLTDLMAGPAARASIVFTGALRALDDPRSDGPDNLSAALAAAVDPGSRGLGALVCFDRELHAARWATLADTTGSPAYSSAPYPRLGYVAPGGEISRTAPAPPRPPDLDGTPETDVALIKTYPGMTAEMLTTTVDAGARGIVLEGTGFGNVPVELFTAISELTSWDIPVVVASRARTRPAAVGKPFDGTAMATTVGAISSGGLPPAHARIALMAALAGGGVAAARQWFEQL</sequence>
<name>A0ABS4QNX3_9NOCA</name>
<feature type="domain" description="L-asparaginase N-terminal" evidence="3">
    <location>
        <begin position="3"/>
        <end position="183"/>
    </location>
</feature>
<gene>
    <name evidence="5" type="ORF">BJ987_006159</name>
</gene>